<evidence type="ECO:0000256" key="1">
    <source>
        <dbReference type="ARBA" id="ARBA00004651"/>
    </source>
</evidence>
<evidence type="ECO:0000256" key="8">
    <source>
        <dbReference type="SAM" id="Phobius"/>
    </source>
</evidence>
<dbReference type="KEGG" id="gho:AL542_09825"/>
<dbReference type="PANTHER" id="PTHR20855:SF3">
    <property type="entry name" value="LD03007P"/>
    <property type="match status" value="1"/>
</dbReference>
<dbReference type="Proteomes" id="UP000254512">
    <property type="component" value="Unassembled WGS sequence"/>
</dbReference>
<feature type="transmembrane region" description="Helical" evidence="8">
    <location>
        <begin position="165"/>
        <end position="185"/>
    </location>
</feature>
<reference evidence="9 10" key="1">
    <citation type="submission" date="2018-06" db="EMBL/GenBank/DDBJ databases">
        <authorList>
            <consortium name="Pathogen Informatics"/>
            <person name="Doyle S."/>
        </authorList>
    </citation>
    <scope>NUCLEOTIDE SEQUENCE [LARGE SCALE GENOMIC DNA]</scope>
    <source>
        <strain evidence="9 10">NCTC11645</strain>
    </source>
</reference>
<proteinExistence type="inferred from homology"/>
<evidence type="ECO:0000256" key="7">
    <source>
        <dbReference type="PIRSR" id="PIRSR604254-1"/>
    </source>
</evidence>
<dbReference type="GO" id="GO:0005886">
    <property type="term" value="C:plasma membrane"/>
    <property type="evidence" value="ECO:0007669"/>
    <property type="project" value="UniProtKB-SubCell"/>
</dbReference>
<accession>A0A377HS46</accession>
<sequence>MTTVASVYQYSAREELASSVSHGLGVIFGIVALVMLLLKAGDAHADALSFASYSVYGASIILLYLASTLYHSIPYAGAKRALKTFDHCAIYLLIAGTYTPFMLVSLRTPLAFWVMALIWGIALVGVILKIAFVYRFKSLSLTIYLAMGWLSLVVVYQLAQVMPVAGMVLLGLGGLVYSFGVIFYVKRSIPYNHAIWHLFVLGGTVLHFLAIYWYVPPV</sequence>
<evidence type="ECO:0000256" key="6">
    <source>
        <dbReference type="ARBA" id="ARBA00023136"/>
    </source>
</evidence>
<evidence type="ECO:0000256" key="4">
    <source>
        <dbReference type="ARBA" id="ARBA00022692"/>
    </source>
</evidence>
<dbReference type="InterPro" id="IPR005744">
    <property type="entry name" value="Hy-lIII"/>
</dbReference>
<feature type="transmembrane region" description="Helical" evidence="8">
    <location>
        <begin position="141"/>
        <end position="159"/>
    </location>
</feature>
<keyword evidence="4 8" id="KW-0812">Transmembrane</keyword>
<feature type="transmembrane region" description="Helical" evidence="8">
    <location>
        <begin position="85"/>
        <end position="104"/>
    </location>
</feature>
<comment type="subcellular location">
    <subcellularLocation>
        <location evidence="1">Cell membrane</location>
        <topology evidence="1">Multi-pass membrane protein</topology>
    </subcellularLocation>
</comment>
<name>A0A377HS46_GRIHO</name>
<dbReference type="STRING" id="673.AL542_09825"/>
<dbReference type="GO" id="GO:0140911">
    <property type="term" value="F:pore-forming activity"/>
    <property type="evidence" value="ECO:0007669"/>
    <property type="project" value="InterPro"/>
</dbReference>
<feature type="binding site" evidence="7">
    <location>
        <position position="71"/>
    </location>
    <ligand>
        <name>Zn(2+)</name>
        <dbReference type="ChEBI" id="CHEBI:29105"/>
    </ligand>
</feature>
<feature type="transmembrane region" description="Helical" evidence="8">
    <location>
        <begin position="20"/>
        <end position="38"/>
    </location>
</feature>
<dbReference type="EMBL" id="UGHD01000002">
    <property type="protein sequence ID" value="STO58542.1"/>
    <property type="molecule type" value="Genomic_DNA"/>
</dbReference>
<feature type="binding site" evidence="7">
    <location>
        <position position="193"/>
    </location>
    <ligand>
        <name>Zn(2+)</name>
        <dbReference type="ChEBI" id="CHEBI:29105"/>
    </ligand>
</feature>
<dbReference type="GeneID" id="58896220"/>
<evidence type="ECO:0000313" key="9">
    <source>
        <dbReference type="EMBL" id="STO58542.1"/>
    </source>
</evidence>
<feature type="transmembrane region" description="Helical" evidence="8">
    <location>
        <begin position="194"/>
        <end position="215"/>
    </location>
</feature>
<keyword evidence="3" id="KW-1003">Cell membrane</keyword>
<gene>
    <name evidence="9" type="primary">yqfA</name>
    <name evidence="9" type="ORF">NCTC11645_02992</name>
</gene>
<keyword evidence="5 8" id="KW-1133">Transmembrane helix</keyword>
<keyword evidence="7" id="KW-0862">Zinc</keyword>
<evidence type="ECO:0000313" key="10">
    <source>
        <dbReference type="Proteomes" id="UP000254512"/>
    </source>
</evidence>
<organism evidence="9 10">
    <name type="scientific">Grimontia hollisae</name>
    <name type="common">Vibrio hollisae</name>
    <dbReference type="NCBI Taxonomy" id="673"/>
    <lineage>
        <taxon>Bacteria</taxon>
        <taxon>Pseudomonadati</taxon>
        <taxon>Pseudomonadota</taxon>
        <taxon>Gammaproteobacteria</taxon>
        <taxon>Vibrionales</taxon>
        <taxon>Vibrionaceae</taxon>
        <taxon>Grimontia</taxon>
    </lineage>
</organism>
<evidence type="ECO:0000256" key="2">
    <source>
        <dbReference type="ARBA" id="ARBA00008488"/>
    </source>
</evidence>
<dbReference type="AlphaFoldDB" id="A0A377HS46"/>
<evidence type="ECO:0000256" key="5">
    <source>
        <dbReference type="ARBA" id="ARBA00022989"/>
    </source>
</evidence>
<dbReference type="InterPro" id="IPR004254">
    <property type="entry name" value="AdipoR/HlyIII-related"/>
</dbReference>
<feature type="transmembrane region" description="Helical" evidence="8">
    <location>
        <begin position="110"/>
        <end position="134"/>
    </location>
</feature>
<dbReference type="NCBIfam" id="TIGR01065">
    <property type="entry name" value="hlyIII"/>
    <property type="match status" value="1"/>
</dbReference>
<comment type="similarity">
    <text evidence="2">Belongs to the UPF0073 (Hly-III) family.</text>
</comment>
<dbReference type="Pfam" id="PF03006">
    <property type="entry name" value="HlyIII"/>
    <property type="match status" value="1"/>
</dbReference>
<keyword evidence="7" id="KW-0479">Metal-binding</keyword>
<feature type="transmembrane region" description="Helical" evidence="8">
    <location>
        <begin position="50"/>
        <end position="73"/>
    </location>
</feature>
<protein>
    <submittedName>
        <fullName evidence="9">Hemolysin</fullName>
    </submittedName>
</protein>
<feature type="binding site" evidence="7">
    <location>
        <position position="197"/>
    </location>
    <ligand>
        <name>Zn(2+)</name>
        <dbReference type="ChEBI" id="CHEBI:29105"/>
    </ligand>
</feature>
<dbReference type="PANTHER" id="PTHR20855">
    <property type="entry name" value="ADIPOR/PROGESTIN RECEPTOR-RELATED"/>
    <property type="match status" value="1"/>
</dbReference>
<dbReference type="GO" id="GO:0046872">
    <property type="term" value="F:metal ion binding"/>
    <property type="evidence" value="ECO:0007669"/>
    <property type="project" value="UniProtKB-KW"/>
</dbReference>
<evidence type="ECO:0000256" key="3">
    <source>
        <dbReference type="ARBA" id="ARBA00022475"/>
    </source>
</evidence>
<dbReference type="NCBIfam" id="NF011669">
    <property type="entry name" value="PRK15087.1"/>
    <property type="match status" value="1"/>
</dbReference>
<keyword evidence="6 8" id="KW-0472">Membrane</keyword>
<dbReference type="RefSeq" id="WP_005500721.1">
    <property type="nucleotide sequence ID" value="NZ_CABMOB010000001.1"/>
</dbReference>